<gene>
    <name evidence="5" type="ORF">ACFFN0_14855</name>
</gene>
<dbReference type="CDD" id="cd07377">
    <property type="entry name" value="WHTH_GntR"/>
    <property type="match status" value="1"/>
</dbReference>
<dbReference type="RefSeq" id="WP_141338650.1">
    <property type="nucleotide sequence ID" value="NZ_JBHMAX010000028.1"/>
</dbReference>
<name>A0ABV5V671_9MICO</name>
<evidence type="ECO:0000313" key="5">
    <source>
        <dbReference type="EMBL" id="MFB9733325.1"/>
    </source>
</evidence>
<dbReference type="Proteomes" id="UP001589613">
    <property type="component" value="Unassembled WGS sequence"/>
</dbReference>
<keyword evidence="3" id="KW-0804">Transcription</keyword>
<keyword evidence="6" id="KW-1185">Reference proteome</keyword>
<dbReference type="EMBL" id="JBHMAX010000028">
    <property type="protein sequence ID" value="MFB9733325.1"/>
    <property type="molecule type" value="Genomic_DNA"/>
</dbReference>
<reference evidence="5 6" key="1">
    <citation type="submission" date="2024-09" db="EMBL/GenBank/DDBJ databases">
        <authorList>
            <person name="Sun Q."/>
            <person name="Mori K."/>
        </authorList>
    </citation>
    <scope>NUCLEOTIDE SEQUENCE [LARGE SCALE GENOMIC DNA]</scope>
    <source>
        <strain evidence="5 6">JCM 12763</strain>
    </source>
</reference>
<dbReference type="InterPro" id="IPR036388">
    <property type="entry name" value="WH-like_DNA-bd_sf"/>
</dbReference>
<organism evidence="5 6">
    <name type="scientific">Ornithinimicrobium kibberense</name>
    <dbReference type="NCBI Taxonomy" id="282060"/>
    <lineage>
        <taxon>Bacteria</taxon>
        <taxon>Bacillati</taxon>
        <taxon>Actinomycetota</taxon>
        <taxon>Actinomycetes</taxon>
        <taxon>Micrococcales</taxon>
        <taxon>Ornithinimicrobiaceae</taxon>
        <taxon>Ornithinimicrobium</taxon>
    </lineage>
</organism>
<evidence type="ECO:0000313" key="6">
    <source>
        <dbReference type="Proteomes" id="UP001589613"/>
    </source>
</evidence>
<evidence type="ECO:0000256" key="2">
    <source>
        <dbReference type="ARBA" id="ARBA00023125"/>
    </source>
</evidence>
<dbReference type="PANTHER" id="PTHR38445">
    <property type="entry name" value="HTH-TYPE TRANSCRIPTIONAL REPRESSOR YTRA"/>
    <property type="match status" value="1"/>
</dbReference>
<dbReference type="InterPro" id="IPR000524">
    <property type="entry name" value="Tscrpt_reg_HTH_GntR"/>
</dbReference>
<dbReference type="Gene3D" id="1.10.10.10">
    <property type="entry name" value="Winged helix-like DNA-binding domain superfamily/Winged helix DNA-binding domain"/>
    <property type="match status" value="1"/>
</dbReference>
<evidence type="ECO:0000256" key="1">
    <source>
        <dbReference type="ARBA" id="ARBA00023015"/>
    </source>
</evidence>
<dbReference type="InterPro" id="IPR036390">
    <property type="entry name" value="WH_DNA-bd_sf"/>
</dbReference>
<evidence type="ECO:0000256" key="3">
    <source>
        <dbReference type="ARBA" id="ARBA00023163"/>
    </source>
</evidence>
<protein>
    <submittedName>
        <fullName evidence="5">GntR family transcriptional regulator</fullName>
    </submittedName>
</protein>
<proteinExistence type="predicted"/>
<dbReference type="PANTHER" id="PTHR38445:SF10">
    <property type="entry name" value="GNTR-FAMILY TRANSCRIPTIONAL REGULATOR"/>
    <property type="match status" value="1"/>
</dbReference>
<feature type="domain" description="HTH gntR-type" evidence="4">
    <location>
        <begin position="17"/>
        <end position="85"/>
    </location>
</feature>
<sequence length="128" mass="14253">MATQAVPAEFEPFDDRTPIYQQIADRIRHAVLVGDLPEGAQVMSTTQYATTHRINPATAAKAMSTLVDDGLLHKRRGLGMFVSEGARELLRQQRRATFWDDTLGPVLDEARALGITTDQLIDHLKEQP</sequence>
<comment type="caution">
    <text evidence="5">The sequence shown here is derived from an EMBL/GenBank/DDBJ whole genome shotgun (WGS) entry which is preliminary data.</text>
</comment>
<dbReference type="SUPFAM" id="SSF46785">
    <property type="entry name" value="Winged helix' DNA-binding domain"/>
    <property type="match status" value="1"/>
</dbReference>
<keyword evidence="1" id="KW-0805">Transcription regulation</keyword>
<evidence type="ECO:0000259" key="4">
    <source>
        <dbReference type="PROSITE" id="PS50949"/>
    </source>
</evidence>
<dbReference type="SMART" id="SM00345">
    <property type="entry name" value="HTH_GNTR"/>
    <property type="match status" value="1"/>
</dbReference>
<keyword evidence="2" id="KW-0238">DNA-binding</keyword>
<dbReference type="PROSITE" id="PS50949">
    <property type="entry name" value="HTH_GNTR"/>
    <property type="match status" value="1"/>
</dbReference>
<accession>A0ABV5V671</accession>